<evidence type="ECO:0000313" key="3">
    <source>
        <dbReference type="Proteomes" id="UP000183832"/>
    </source>
</evidence>
<reference evidence="2 3" key="1">
    <citation type="submission" date="2015-04" db="EMBL/GenBank/DDBJ databases">
        <authorList>
            <person name="Syromyatnikov M.Y."/>
            <person name="Popov V.N."/>
        </authorList>
    </citation>
    <scope>NUCLEOTIDE SEQUENCE [LARGE SCALE GENOMIC DNA]</scope>
</reference>
<keyword evidence="3" id="KW-1185">Reference proteome</keyword>
<organism evidence="2 3">
    <name type="scientific">Clunio marinus</name>
    <dbReference type="NCBI Taxonomy" id="568069"/>
    <lineage>
        <taxon>Eukaryota</taxon>
        <taxon>Metazoa</taxon>
        <taxon>Ecdysozoa</taxon>
        <taxon>Arthropoda</taxon>
        <taxon>Hexapoda</taxon>
        <taxon>Insecta</taxon>
        <taxon>Pterygota</taxon>
        <taxon>Neoptera</taxon>
        <taxon>Endopterygota</taxon>
        <taxon>Diptera</taxon>
        <taxon>Nematocera</taxon>
        <taxon>Chironomoidea</taxon>
        <taxon>Chironomidae</taxon>
        <taxon>Clunio</taxon>
    </lineage>
</organism>
<gene>
    <name evidence="2" type="ORF">CLUMA_CG010291</name>
</gene>
<accession>A0A1J1I891</accession>
<sequence>MNSIALNSLKSSDQNKTREMTEVNKKANLRKSNGKCCCILLTLTVVLCGILFIYRGEIANLFWENSK</sequence>
<keyword evidence="1" id="KW-0472">Membrane</keyword>
<dbReference type="EMBL" id="CVRI01000044">
    <property type="protein sequence ID" value="CRK96480.1"/>
    <property type="molecule type" value="Genomic_DNA"/>
</dbReference>
<dbReference type="AlphaFoldDB" id="A0A1J1I891"/>
<feature type="transmembrane region" description="Helical" evidence="1">
    <location>
        <begin position="36"/>
        <end position="54"/>
    </location>
</feature>
<evidence type="ECO:0000313" key="2">
    <source>
        <dbReference type="EMBL" id="CRK96480.1"/>
    </source>
</evidence>
<evidence type="ECO:0000256" key="1">
    <source>
        <dbReference type="SAM" id="Phobius"/>
    </source>
</evidence>
<proteinExistence type="predicted"/>
<name>A0A1J1I891_9DIPT</name>
<keyword evidence="1" id="KW-1133">Transmembrane helix</keyword>
<keyword evidence="1" id="KW-0812">Transmembrane</keyword>
<dbReference type="Proteomes" id="UP000183832">
    <property type="component" value="Unassembled WGS sequence"/>
</dbReference>
<protein>
    <submittedName>
        <fullName evidence="2">CLUMA_CG010291, isoform A</fullName>
    </submittedName>
</protein>